<gene>
    <name evidence="1" type="ORF">ADIMK_4102</name>
</gene>
<comment type="caution">
    <text evidence="1">The sequence shown here is derived from an EMBL/GenBank/DDBJ whole genome shotgun (WGS) entry which is preliminary data.</text>
</comment>
<proteinExistence type="predicted"/>
<reference evidence="1 2" key="1">
    <citation type="submission" date="2014-04" db="EMBL/GenBank/DDBJ databases">
        <title>Marinobacterium kochiensis sp. nov., isolated from sediment sample collected from Kochi backwaters in Kerala, India.</title>
        <authorList>
            <person name="Singh A."/>
            <person name="Pinnaka A.K."/>
        </authorList>
    </citation>
    <scope>NUCLEOTIDE SEQUENCE [LARGE SCALE GENOMIC DNA]</scope>
    <source>
        <strain evidence="1 2">AK27</strain>
    </source>
</reference>
<organism evidence="1 2">
    <name type="scientific">Marinobacterium lacunae</name>
    <dbReference type="NCBI Taxonomy" id="1232683"/>
    <lineage>
        <taxon>Bacteria</taxon>
        <taxon>Pseudomonadati</taxon>
        <taxon>Pseudomonadota</taxon>
        <taxon>Gammaproteobacteria</taxon>
        <taxon>Oceanospirillales</taxon>
        <taxon>Oceanospirillaceae</taxon>
        <taxon>Marinobacterium</taxon>
    </lineage>
</organism>
<evidence type="ECO:0000313" key="2">
    <source>
        <dbReference type="Proteomes" id="UP000028252"/>
    </source>
</evidence>
<sequence length="41" mass="4682">MNYGNSINKMHKVIQSIAPEITFPKKVNMKVFGPIAKDYVE</sequence>
<dbReference type="EMBL" id="JMQN01000059">
    <property type="protein sequence ID" value="KEA61955.1"/>
    <property type="molecule type" value="Genomic_DNA"/>
</dbReference>
<dbReference type="PATRIC" id="fig|1232683.4.peg.4037"/>
<dbReference type="AlphaFoldDB" id="A0A081FTV0"/>
<protein>
    <submittedName>
        <fullName evidence="1">Uncharacterized protein</fullName>
    </submittedName>
</protein>
<dbReference type="Proteomes" id="UP000028252">
    <property type="component" value="Unassembled WGS sequence"/>
</dbReference>
<accession>A0A081FTV0</accession>
<evidence type="ECO:0000313" key="1">
    <source>
        <dbReference type="EMBL" id="KEA61955.1"/>
    </source>
</evidence>
<keyword evidence="2" id="KW-1185">Reference proteome</keyword>
<name>A0A081FTV0_9GAMM</name>